<reference evidence="6" key="1">
    <citation type="journal article" date="2019" name="Int. J. Syst. Evol. Microbiol.">
        <title>The Global Catalogue of Microorganisms (GCM) 10K type strain sequencing project: providing services to taxonomists for standard genome sequencing and annotation.</title>
        <authorList>
            <consortium name="The Broad Institute Genomics Platform"/>
            <consortium name="The Broad Institute Genome Sequencing Center for Infectious Disease"/>
            <person name="Wu L."/>
            <person name="Ma J."/>
        </authorList>
    </citation>
    <scope>NUCLEOTIDE SEQUENCE [LARGE SCALE GENOMIC DNA]</scope>
    <source>
        <strain evidence="6">CCM 8391</strain>
    </source>
</reference>
<feature type="chain" id="PRO_5045103151" description="GH16 domain-containing protein" evidence="3">
    <location>
        <begin position="22"/>
        <end position="432"/>
    </location>
</feature>
<dbReference type="CDD" id="cd00413">
    <property type="entry name" value="Glyco_hydrolase_16"/>
    <property type="match status" value="1"/>
</dbReference>
<evidence type="ECO:0000256" key="3">
    <source>
        <dbReference type="SAM" id="SignalP"/>
    </source>
</evidence>
<evidence type="ECO:0000256" key="2">
    <source>
        <dbReference type="SAM" id="MobiDB-lite"/>
    </source>
</evidence>
<dbReference type="PANTHER" id="PTHR10963">
    <property type="entry name" value="GLYCOSYL HYDROLASE-RELATED"/>
    <property type="match status" value="1"/>
</dbReference>
<comment type="similarity">
    <text evidence="1">Belongs to the glycosyl hydrolase 16 family.</text>
</comment>
<comment type="caution">
    <text evidence="5">The sequence shown here is derived from an EMBL/GenBank/DDBJ whole genome shotgun (WGS) entry which is preliminary data.</text>
</comment>
<protein>
    <recommendedName>
        <fullName evidence="4">GH16 domain-containing protein</fullName>
    </recommendedName>
</protein>
<dbReference type="RefSeq" id="WP_379582047.1">
    <property type="nucleotide sequence ID" value="NZ_JBHSQW010000002.1"/>
</dbReference>
<keyword evidence="6" id="KW-1185">Reference proteome</keyword>
<feature type="signal peptide" evidence="3">
    <location>
        <begin position="1"/>
        <end position="21"/>
    </location>
</feature>
<sequence length="432" mass="45211">MSSTRSRLPAGLTLLLSGLLALTGCQFSGGTTQVIDDAGGCTEITLPSVELAAPTAPTTLPGIGLAPCPTTEPPPPTTEPPPPAADVAMTATPGDGQVRLDWTTTRTDVTGWHIARDGVDTGGDGPWGTDLAAAARTFTMNLLHNGSEYHFTLTPQTAAGPLPDVVVAATPGTGAPPPTTDPTSPPPTSEPPPGGDGTEAAVKFGWGAPIWADEFNYTGSPDPAKWSVYGEGGTDGCWPGHAGNGRRCVHTATVNGSKLIQTGEADGDTAGMAAKSDRQYGRWEARVQSASTGPGSNTYHPLLIIWPTSNQWPAGGEYDFWENAAPDGTCAGHFIHYPHPNLPVQQEGGWCMTPGINLNEPHNVAIEWTPDHIAGFIDGTEVYRYSGGAIAGVRSNIQDMPSGHLTIQLDNFSGTNMQPAKYEIDWVRVYAL</sequence>
<dbReference type="InterPro" id="IPR013783">
    <property type="entry name" value="Ig-like_fold"/>
</dbReference>
<dbReference type="PROSITE" id="PS51257">
    <property type="entry name" value="PROKAR_LIPOPROTEIN"/>
    <property type="match status" value="1"/>
</dbReference>
<accession>A0ABW1IXC6</accession>
<feature type="region of interest" description="Disordered" evidence="2">
    <location>
        <begin position="164"/>
        <end position="198"/>
    </location>
</feature>
<keyword evidence="3" id="KW-0732">Signal</keyword>
<dbReference type="SUPFAM" id="SSF49899">
    <property type="entry name" value="Concanavalin A-like lectins/glucanases"/>
    <property type="match status" value="1"/>
</dbReference>
<dbReference type="Proteomes" id="UP001596302">
    <property type="component" value="Unassembled WGS sequence"/>
</dbReference>
<dbReference type="PANTHER" id="PTHR10963:SF55">
    <property type="entry name" value="GLYCOSIDE HYDROLASE FAMILY 16 PROTEIN"/>
    <property type="match status" value="1"/>
</dbReference>
<evidence type="ECO:0000313" key="5">
    <source>
        <dbReference type="EMBL" id="MFC5992960.1"/>
    </source>
</evidence>
<dbReference type="SUPFAM" id="SSF49265">
    <property type="entry name" value="Fibronectin type III"/>
    <property type="match status" value="1"/>
</dbReference>
<dbReference type="InterPro" id="IPR013320">
    <property type="entry name" value="ConA-like_dom_sf"/>
</dbReference>
<evidence type="ECO:0000259" key="4">
    <source>
        <dbReference type="PROSITE" id="PS51762"/>
    </source>
</evidence>
<dbReference type="Gene3D" id="2.60.40.10">
    <property type="entry name" value="Immunoglobulins"/>
    <property type="match status" value="1"/>
</dbReference>
<evidence type="ECO:0000313" key="6">
    <source>
        <dbReference type="Proteomes" id="UP001596302"/>
    </source>
</evidence>
<evidence type="ECO:0000256" key="1">
    <source>
        <dbReference type="ARBA" id="ARBA00006865"/>
    </source>
</evidence>
<proteinExistence type="inferred from homology"/>
<feature type="domain" description="GH16" evidence="4">
    <location>
        <begin position="179"/>
        <end position="432"/>
    </location>
</feature>
<dbReference type="Gene3D" id="2.60.120.200">
    <property type="match status" value="1"/>
</dbReference>
<organism evidence="5 6">
    <name type="scientific">Pseudonocardia hispaniensis</name>
    <dbReference type="NCBI Taxonomy" id="904933"/>
    <lineage>
        <taxon>Bacteria</taxon>
        <taxon>Bacillati</taxon>
        <taxon>Actinomycetota</taxon>
        <taxon>Actinomycetes</taxon>
        <taxon>Pseudonocardiales</taxon>
        <taxon>Pseudonocardiaceae</taxon>
        <taxon>Pseudonocardia</taxon>
    </lineage>
</organism>
<dbReference type="EMBL" id="JBHSQW010000002">
    <property type="protein sequence ID" value="MFC5992960.1"/>
    <property type="molecule type" value="Genomic_DNA"/>
</dbReference>
<gene>
    <name evidence="5" type="ORF">ACFQE5_01895</name>
</gene>
<dbReference type="InterPro" id="IPR036116">
    <property type="entry name" value="FN3_sf"/>
</dbReference>
<dbReference type="PROSITE" id="PS51762">
    <property type="entry name" value="GH16_2"/>
    <property type="match status" value="1"/>
</dbReference>
<dbReference type="InterPro" id="IPR000757">
    <property type="entry name" value="Beta-glucanase-like"/>
</dbReference>
<dbReference type="InterPro" id="IPR050546">
    <property type="entry name" value="Glycosyl_Hydrlase_16"/>
</dbReference>
<name>A0ABW1IXC6_9PSEU</name>
<feature type="compositionally biased region" description="Pro residues" evidence="2">
    <location>
        <begin position="174"/>
        <end position="194"/>
    </location>
</feature>